<feature type="transmembrane region" description="Helical" evidence="2">
    <location>
        <begin position="194"/>
        <end position="211"/>
    </location>
</feature>
<keyword evidence="2" id="KW-1133">Transmembrane helix</keyword>
<dbReference type="KEGG" id="spu:115923161"/>
<dbReference type="GeneID" id="115923161"/>
<evidence type="ECO:0000256" key="3">
    <source>
        <dbReference type="SAM" id="SignalP"/>
    </source>
</evidence>
<evidence type="ECO:0000313" key="4">
    <source>
        <dbReference type="EnsemblMetazoa" id="XP_030839327"/>
    </source>
</evidence>
<keyword evidence="5" id="KW-1185">Reference proteome</keyword>
<keyword evidence="2" id="KW-0812">Transmembrane</keyword>
<dbReference type="InParanoid" id="A0A7M7NR47"/>
<sequence>MDPHCIVPMSRLIIIAALMRLCSCSTVQGSILRSLTTNKPHYLEHETAMITASFMLPTNKSMSDYIFMWSVGHPDGETPFIEETRYIYKHSKIGDIDRFEISIKNHSSTRGSIKIVIHDLRLEDHREIKLSVFARDPKVEILHEFIEIRVDPQEATTTSKQVGGNVSPETESDATASTLPPSTTTTAPLGNIKMWIPLGLIFFLILLLIFLKFYTYVNQPYNTCTCIREDATLVNSSATSTSESQHTLPFQTFIKSIVRGNGFKT</sequence>
<keyword evidence="2" id="KW-0472">Membrane</keyword>
<organism evidence="4 5">
    <name type="scientific">Strongylocentrotus purpuratus</name>
    <name type="common">Purple sea urchin</name>
    <dbReference type="NCBI Taxonomy" id="7668"/>
    <lineage>
        <taxon>Eukaryota</taxon>
        <taxon>Metazoa</taxon>
        <taxon>Echinodermata</taxon>
        <taxon>Eleutherozoa</taxon>
        <taxon>Echinozoa</taxon>
        <taxon>Echinoidea</taxon>
        <taxon>Euechinoidea</taxon>
        <taxon>Echinacea</taxon>
        <taxon>Camarodonta</taxon>
        <taxon>Echinidea</taxon>
        <taxon>Strongylocentrotidae</taxon>
        <taxon>Strongylocentrotus</taxon>
    </lineage>
</organism>
<feature type="region of interest" description="Disordered" evidence="1">
    <location>
        <begin position="156"/>
        <end position="183"/>
    </location>
</feature>
<evidence type="ECO:0000313" key="5">
    <source>
        <dbReference type="Proteomes" id="UP000007110"/>
    </source>
</evidence>
<protein>
    <submittedName>
        <fullName evidence="4">Uncharacterized protein</fullName>
    </submittedName>
</protein>
<evidence type="ECO:0000256" key="2">
    <source>
        <dbReference type="SAM" id="Phobius"/>
    </source>
</evidence>
<feature type="chain" id="PRO_5029753478" evidence="3">
    <location>
        <begin position="25"/>
        <end position="265"/>
    </location>
</feature>
<reference evidence="5" key="1">
    <citation type="submission" date="2015-02" db="EMBL/GenBank/DDBJ databases">
        <title>Genome sequencing for Strongylocentrotus purpuratus.</title>
        <authorList>
            <person name="Murali S."/>
            <person name="Liu Y."/>
            <person name="Vee V."/>
            <person name="English A."/>
            <person name="Wang M."/>
            <person name="Skinner E."/>
            <person name="Han Y."/>
            <person name="Muzny D.M."/>
            <person name="Worley K.C."/>
            <person name="Gibbs R.A."/>
        </authorList>
    </citation>
    <scope>NUCLEOTIDE SEQUENCE</scope>
</reference>
<dbReference type="RefSeq" id="XP_030839327.1">
    <property type="nucleotide sequence ID" value="XM_030983467.1"/>
</dbReference>
<accession>A0A7M7NR47</accession>
<dbReference type="EnsemblMetazoa" id="XM_030983467">
    <property type="protein sequence ID" value="XP_030839327"/>
    <property type="gene ID" value="LOC115923161"/>
</dbReference>
<proteinExistence type="predicted"/>
<dbReference type="AlphaFoldDB" id="A0A7M7NR47"/>
<name>A0A7M7NR47_STRPU</name>
<reference evidence="4" key="2">
    <citation type="submission" date="2021-01" db="UniProtKB">
        <authorList>
            <consortium name="EnsemblMetazoa"/>
        </authorList>
    </citation>
    <scope>IDENTIFICATION</scope>
</reference>
<dbReference type="Proteomes" id="UP000007110">
    <property type="component" value="Unassembled WGS sequence"/>
</dbReference>
<keyword evidence="3" id="KW-0732">Signal</keyword>
<feature type="compositionally biased region" description="Polar residues" evidence="1">
    <location>
        <begin position="156"/>
        <end position="169"/>
    </location>
</feature>
<feature type="signal peptide" evidence="3">
    <location>
        <begin position="1"/>
        <end position="24"/>
    </location>
</feature>
<feature type="compositionally biased region" description="Low complexity" evidence="1">
    <location>
        <begin position="174"/>
        <end position="183"/>
    </location>
</feature>
<evidence type="ECO:0000256" key="1">
    <source>
        <dbReference type="SAM" id="MobiDB-lite"/>
    </source>
</evidence>